<dbReference type="NCBIfam" id="TIGR04364">
    <property type="entry name" value="methyltran_FxLD"/>
    <property type="match status" value="1"/>
</dbReference>
<dbReference type="GO" id="GO:0005737">
    <property type="term" value="C:cytoplasm"/>
    <property type="evidence" value="ECO:0007669"/>
    <property type="project" value="UniProtKB-SubCell"/>
</dbReference>
<dbReference type="InterPro" id="IPR029063">
    <property type="entry name" value="SAM-dependent_MTases_sf"/>
</dbReference>
<comment type="caution">
    <text evidence="8">The sequence shown here is derived from an EMBL/GenBank/DDBJ whole genome shotgun (WGS) entry which is preliminary data.</text>
</comment>
<sequence length="386" mass="41867">MGANQITRLHEDYVEELKSKGAIQSPRVEEAFRSVPRHLFLPEVPLERVYRDEAILTKRQDGQLVSSSSQPAMMAIMLEQLDLQSGHRVLEIGAGTGYNAGLMAHIVGDSGQVTTIDIDEDLVEGARNRLSVAGLDAVTVVCRDGGLGYPGNAPYDRIILTVAAWDIAPAWREQLKPGGRLLLPLEVGRSVQKSVAFDKIGDQLESASVKDCGFMPLRGDFARPLEYIPLGPDPGLVVSVDDPTKVDGEVVYRLLSGPSEYAPTGIYATPGEVMFGGLALWLSLHEPGFCVLSAEDQMADRGIVAGLMELSGEWRRCWTNGLLGDDGLCVFARPPDGYSASEQPVGFAGFELFVRGYGSWSDHAERLIQQVRRWEAVGARPTTGSA</sequence>
<comment type="similarity">
    <text evidence="2">Belongs to the methyltransferase superfamily. L-isoaspartyl/D-aspartyl protein methyltransferase family.</text>
</comment>
<dbReference type="EMBL" id="CASHTH010003664">
    <property type="protein sequence ID" value="CAI8047604.1"/>
    <property type="molecule type" value="Genomic_DNA"/>
</dbReference>
<evidence type="ECO:0000256" key="2">
    <source>
        <dbReference type="ARBA" id="ARBA00005369"/>
    </source>
</evidence>
<dbReference type="Gene3D" id="3.40.50.150">
    <property type="entry name" value="Vaccinia Virus protein VP39"/>
    <property type="match status" value="1"/>
</dbReference>
<dbReference type="Pfam" id="PF01135">
    <property type="entry name" value="PCMT"/>
    <property type="match status" value="1"/>
</dbReference>
<dbReference type="PANTHER" id="PTHR11579:SF0">
    <property type="entry name" value="PROTEIN-L-ISOASPARTATE(D-ASPARTATE) O-METHYLTRANSFERASE"/>
    <property type="match status" value="1"/>
</dbReference>
<evidence type="ECO:0000256" key="5">
    <source>
        <dbReference type="ARBA" id="ARBA00022603"/>
    </source>
</evidence>
<organism evidence="8 9">
    <name type="scientific">Geodia barretti</name>
    <name type="common">Barrett's horny sponge</name>
    <dbReference type="NCBI Taxonomy" id="519541"/>
    <lineage>
        <taxon>Eukaryota</taxon>
        <taxon>Metazoa</taxon>
        <taxon>Porifera</taxon>
        <taxon>Demospongiae</taxon>
        <taxon>Heteroscleromorpha</taxon>
        <taxon>Tetractinellida</taxon>
        <taxon>Astrophorina</taxon>
        <taxon>Geodiidae</taxon>
        <taxon>Geodia</taxon>
    </lineage>
</organism>
<dbReference type="InterPro" id="IPR000682">
    <property type="entry name" value="PCMT"/>
</dbReference>
<evidence type="ECO:0000256" key="3">
    <source>
        <dbReference type="ARBA" id="ARBA00011890"/>
    </source>
</evidence>
<protein>
    <recommendedName>
        <fullName evidence="3">protein-L-isoaspartate(D-aspartate) O-methyltransferase</fullName>
        <ecNumber evidence="3">2.1.1.77</ecNumber>
    </recommendedName>
</protein>
<dbReference type="AlphaFoldDB" id="A0AA35X803"/>
<evidence type="ECO:0000313" key="8">
    <source>
        <dbReference type="EMBL" id="CAI8047604.1"/>
    </source>
</evidence>
<evidence type="ECO:0000313" key="9">
    <source>
        <dbReference type="Proteomes" id="UP001174909"/>
    </source>
</evidence>
<gene>
    <name evidence="8" type="ORF">GBAR_LOCUS26319</name>
</gene>
<proteinExistence type="inferred from homology"/>
<dbReference type="EC" id="2.1.1.77" evidence="3"/>
<keyword evidence="9" id="KW-1185">Reference proteome</keyword>
<dbReference type="GO" id="GO:0032259">
    <property type="term" value="P:methylation"/>
    <property type="evidence" value="ECO:0007669"/>
    <property type="project" value="UniProtKB-KW"/>
</dbReference>
<dbReference type="CDD" id="cd02440">
    <property type="entry name" value="AdoMet_MTases"/>
    <property type="match status" value="1"/>
</dbReference>
<dbReference type="PANTHER" id="PTHR11579">
    <property type="entry name" value="PROTEIN-L-ISOASPARTATE O-METHYLTRANSFERASE"/>
    <property type="match status" value="1"/>
</dbReference>
<dbReference type="Proteomes" id="UP001174909">
    <property type="component" value="Unassembled WGS sequence"/>
</dbReference>
<dbReference type="GO" id="GO:0004719">
    <property type="term" value="F:protein-L-isoaspartate (D-aspartate) O-methyltransferase activity"/>
    <property type="evidence" value="ECO:0007669"/>
    <property type="project" value="UniProtKB-EC"/>
</dbReference>
<dbReference type="SUPFAM" id="SSF53335">
    <property type="entry name" value="S-adenosyl-L-methionine-dependent methyltransferases"/>
    <property type="match status" value="1"/>
</dbReference>
<keyword evidence="6" id="KW-0808">Transferase</keyword>
<evidence type="ECO:0000256" key="4">
    <source>
        <dbReference type="ARBA" id="ARBA00022490"/>
    </source>
</evidence>
<reference evidence="8" key="1">
    <citation type="submission" date="2023-03" db="EMBL/GenBank/DDBJ databases">
        <authorList>
            <person name="Steffen K."/>
            <person name="Cardenas P."/>
        </authorList>
    </citation>
    <scope>NUCLEOTIDE SEQUENCE</scope>
</reference>
<comment type="subcellular location">
    <subcellularLocation>
        <location evidence="1">Cytoplasm</location>
    </subcellularLocation>
</comment>
<evidence type="ECO:0000256" key="6">
    <source>
        <dbReference type="ARBA" id="ARBA00022679"/>
    </source>
</evidence>
<name>A0AA35X803_GEOBA</name>
<evidence type="ECO:0000256" key="1">
    <source>
        <dbReference type="ARBA" id="ARBA00004496"/>
    </source>
</evidence>
<keyword evidence="4" id="KW-0963">Cytoplasm</keyword>
<keyword evidence="7" id="KW-0949">S-adenosyl-L-methionine</keyword>
<dbReference type="InterPro" id="IPR027573">
    <property type="entry name" value="Methyltran_FxLD"/>
</dbReference>
<accession>A0AA35X803</accession>
<keyword evidence="5" id="KW-0489">Methyltransferase</keyword>
<evidence type="ECO:0000256" key="7">
    <source>
        <dbReference type="ARBA" id="ARBA00022691"/>
    </source>
</evidence>